<keyword evidence="2" id="KW-1185">Reference proteome</keyword>
<comment type="caution">
    <text evidence="1">The sequence shown here is derived from an EMBL/GenBank/DDBJ whole genome shotgun (WGS) entry which is preliminary data.</text>
</comment>
<dbReference type="EMBL" id="JACYNP010000006">
    <property type="protein sequence ID" value="MBD8122556.1"/>
    <property type="molecule type" value="Genomic_DNA"/>
</dbReference>
<organism evidence="1 2">
    <name type="scientific">Pseudomonas lutea</name>
    <dbReference type="NCBI Taxonomy" id="243924"/>
    <lineage>
        <taxon>Bacteria</taxon>
        <taxon>Pseudomonadati</taxon>
        <taxon>Pseudomonadota</taxon>
        <taxon>Gammaproteobacteria</taxon>
        <taxon>Pseudomonadales</taxon>
        <taxon>Pseudomonadaceae</taxon>
        <taxon>Pseudomonas</taxon>
    </lineage>
</organism>
<dbReference type="InterPro" id="IPR020354">
    <property type="entry name" value="Competence_nuclease_inhibitor"/>
</dbReference>
<sequence>MKNNSQSVDLLISHSQIQFRSRPFDESSSQWGEKNLEQGAVIHSDYVIFDPLPEDAFGAHIHLELASHFNPDESAQRRIVVPFHVTDPSRVEVASASEKFSVELGLAERDYALYFEVCEGDEIFYKITLIPAEQIVSAKYLLDDPWGGEKNKMLVEGKS</sequence>
<protein>
    <recommendedName>
        <fullName evidence="3">Competence protein J (ComJ)</fullName>
    </recommendedName>
</protein>
<accession>A0ABR9A9X9</accession>
<evidence type="ECO:0008006" key="3">
    <source>
        <dbReference type="Google" id="ProtNLM"/>
    </source>
</evidence>
<evidence type="ECO:0000313" key="1">
    <source>
        <dbReference type="EMBL" id="MBD8122556.1"/>
    </source>
</evidence>
<dbReference type="InterPro" id="IPR038691">
    <property type="entry name" value="ComJ_sf"/>
</dbReference>
<dbReference type="RefSeq" id="WP_191944717.1">
    <property type="nucleotide sequence ID" value="NZ_JACYNP010000006.1"/>
</dbReference>
<dbReference type="Gene3D" id="2.60.34.30">
    <property type="entry name" value="Competence, DNA-entry nuclease inhibitor, ComJ"/>
    <property type="match status" value="1"/>
</dbReference>
<name>A0ABR9A9X9_9PSED</name>
<dbReference type="Proteomes" id="UP000625247">
    <property type="component" value="Unassembled WGS sequence"/>
</dbReference>
<reference evidence="1 2" key="1">
    <citation type="journal article" date="2020" name="FEMS Microbiol. Ecol.">
        <title>Temporal dynamics of bacterial communities during seed development and maturation.</title>
        <authorList>
            <person name="Chesneau G."/>
            <person name="Torres-Cortes G."/>
            <person name="Briand M."/>
            <person name="Darrasse A."/>
            <person name="Preveaux A."/>
            <person name="Marais C."/>
            <person name="Jacques M.A."/>
            <person name="Shade A."/>
            <person name="Barret M."/>
        </authorList>
    </citation>
    <scope>NUCLEOTIDE SEQUENCE [LARGE SCALE GENOMIC DNA]</scope>
    <source>
        <strain evidence="1 2">CFBP13723</strain>
    </source>
</reference>
<evidence type="ECO:0000313" key="2">
    <source>
        <dbReference type="Proteomes" id="UP000625247"/>
    </source>
</evidence>
<dbReference type="Pfam" id="PF11033">
    <property type="entry name" value="ComJ"/>
    <property type="match status" value="1"/>
</dbReference>
<gene>
    <name evidence="1" type="ORF">IFT62_15135</name>
</gene>
<proteinExistence type="predicted"/>